<sequence length="543" mass="63083">MDSIFCSNINGSKKDVCTVKCEHPNLILHPYAKSNYIKHGIVCVRGMIYNYKNMSSAQRLRTWDTFYRQHISPFFQLYKEHPESSFDFDSLLLDNHIISSDGECLPLFIIVPCGKCRVCSYSKLNDVSARCALETYTSKSHPMFVTLTYDDDNLPSDGSVSLDDIQKFLKLLRINLNRFLATPYVDENGCTRYRDAKINLRYLYCSEYTPKKHRPHYHLLIWNIPYLPNGLSSYQKLFLQRRTEGCPYNYTNNVFGSVDSVRNSNVLRCPLSSDLGRCYGYTSLLRLIWASWKKGFIKCEVSKNAGRYVAKYIGKGSSVPDGLAPTFVHWSNRRGLGYAAYDIFFKALLSNNPSLTSLTFFDPKVGSITTVPIPKYYRNLLSPSLSVLAKSFRKDLTKFHRAYLFLNEVCKHYYLYEFEPLKKFHRDVYQKFSLFAPLCELDLPYHSNKRSEIQKFVSQCKSIWFFDQNNVSKIISKFMERYNYLMSVDLDSIGVNDAMNYKVLSQIARVDYAKSHPLPLSVHTKKATDYYAHARRIEYRTCL</sequence>
<organism evidence="2">
    <name type="scientific">Sigmofec virus UA08Rod_4411</name>
    <dbReference type="NCBI Taxonomy" id="2929401"/>
    <lineage>
        <taxon>Viruses</taxon>
        <taxon>Monodnaviria</taxon>
        <taxon>Sangervirae</taxon>
        <taxon>Phixviricota</taxon>
        <taxon>Malgrandaviricetes</taxon>
        <taxon>Petitvirales</taxon>
        <taxon>Microviridae</taxon>
    </lineage>
</organism>
<name>A0A976N112_9VIRU</name>
<dbReference type="InterPro" id="IPR056906">
    <property type="entry name" value="ORF2/G2P_dom"/>
</dbReference>
<dbReference type="EMBL" id="OM869570">
    <property type="protein sequence ID" value="UPW41284.1"/>
    <property type="molecule type" value="Genomic_DNA"/>
</dbReference>
<feature type="domain" description="Replication-associated protein ORF2/G2P" evidence="1">
    <location>
        <begin position="143"/>
        <end position="316"/>
    </location>
</feature>
<dbReference type="Pfam" id="PF23343">
    <property type="entry name" value="REP_ORF2-G2P"/>
    <property type="match status" value="1"/>
</dbReference>
<evidence type="ECO:0000313" key="2">
    <source>
        <dbReference type="EMBL" id="UPW41284.1"/>
    </source>
</evidence>
<proteinExistence type="predicted"/>
<protein>
    <submittedName>
        <fullName evidence="2">Replication initiator protein</fullName>
    </submittedName>
</protein>
<accession>A0A976N112</accession>
<evidence type="ECO:0000259" key="1">
    <source>
        <dbReference type="Pfam" id="PF23343"/>
    </source>
</evidence>
<reference evidence="2" key="1">
    <citation type="submission" date="2022-02" db="EMBL/GenBank/DDBJ databases">
        <title>Towards deciphering the DNA virus diversity associated with rodent species in the families Cricetidae and Heteromyidae.</title>
        <authorList>
            <person name="Lund M."/>
            <person name="Larsen B.B."/>
            <person name="Gryseels S."/>
            <person name="Kraberger S."/>
            <person name="Rowsey D.M."/>
            <person name="Steger L."/>
            <person name="Yule K.M."/>
            <person name="Upham N.S."/>
            <person name="Worobey M."/>
            <person name="Van Doorslaer K."/>
            <person name="Varsani A."/>
        </authorList>
    </citation>
    <scope>NUCLEOTIDE SEQUENCE</scope>
    <source>
        <strain evidence="2">UA08Rod_4411</strain>
    </source>
</reference>